<dbReference type="InterPro" id="IPR012349">
    <property type="entry name" value="Split_barrel_FMN-bd"/>
</dbReference>
<gene>
    <name evidence="1" type="ORF">ACFPGP_14425</name>
</gene>
<sequence length="139" mass="15405">MCPDERWFPSHLKEMSKAECLELLASHRVGRVAYCDDLGPVVLPVNYVLDQGTVLIQISSQSTLAHHLRSGSASFQIDDVDDFNQSGWSVLVRGDAVHVDDADLPAGDEDRPHAWAEGEHSFHVRITPHDISGRRLLPA</sequence>
<dbReference type="Pfam" id="PF12900">
    <property type="entry name" value="Pyridox_ox_2"/>
    <property type="match status" value="1"/>
</dbReference>
<reference evidence="2" key="1">
    <citation type="journal article" date="2019" name="Int. J. Syst. Evol. Microbiol.">
        <title>The Global Catalogue of Microorganisms (GCM) 10K type strain sequencing project: providing services to taxonomists for standard genome sequencing and annotation.</title>
        <authorList>
            <consortium name="The Broad Institute Genomics Platform"/>
            <consortium name="The Broad Institute Genome Sequencing Center for Infectious Disease"/>
            <person name="Wu L."/>
            <person name="Ma J."/>
        </authorList>
    </citation>
    <scope>NUCLEOTIDE SEQUENCE [LARGE SCALE GENOMIC DNA]</scope>
    <source>
        <strain evidence="2">DFY41</strain>
    </source>
</reference>
<evidence type="ECO:0000313" key="1">
    <source>
        <dbReference type="EMBL" id="MFC5177875.1"/>
    </source>
</evidence>
<dbReference type="Proteomes" id="UP001596087">
    <property type="component" value="Unassembled WGS sequence"/>
</dbReference>
<organism evidence="1 2">
    <name type="scientific">Nocardioides taihuensis</name>
    <dbReference type="NCBI Taxonomy" id="1835606"/>
    <lineage>
        <taxon>Bacteria</taxon>
        <taxon>Bacillati</taxon>
        <taxon>Actinomycetota</taxon>
        <taxon>Actinomycetes</taxon>
        <taxon>Propionibacteriales</taxon>
        <taxon>Nocardioidaceae</taxon>
        <taxon>Nocardioides</taxon>
    </lineage>
</organism>
<protein>
    <submittedName>
        <fullName evidence="1">Pyridoxamine 5'-phosphate oxidase family protein</fullName>
    </submittedName>
</protein>
<name>A0ABW0BKL5_9ACTN</name>
<proteinExistence type="predicted"/>
<accession>A0ABW0BKL5</accession>
<evidence type="ECO:0000313" key="2">
    <source>
        <dbReference type="Proteomes" id="UP001596087"/>
    </source>
</evidence>
<keyword evidence="2" id="KW-1185">Reference proteome</keyword>
<dbReference type="InterPro" id="IPR024747">
    <property type="entry name" value="Pyridox_Oxase-rel"/>
</dbReference>
<dbReference type="EMBL" id="JBHSKD010000018">
    <property type="protein sequence ID" value="MFC5177875.1"/>
    <property type="molecule type" value="Genomic_DNA"/>
</dbReference>
<comment type="caution">
    <text evidence="1">The sequence shown here is derived from an EMBL/GenBank/DDBJ whole genome shotgun (WGS) entry which is preliminary data.</text>
</comment>
<dbReference type="Gene3D" id="2.30.110.10">
    <property type="entry name" value="Electron Transport, Fmn-binding Protein, Chain A"/>
    <property type="match status" value="1"/>
</dbReference>
<dbReference type="RefSeq" id="WP_378591289.1">
    <property type="nucleotide sequence ID" value="NZ_JBHSKD010000018.1"/>
</dbReference>
<dbReference type="SUPFAM" id="SSF50475">
    <property type="entry name" value="FMN-binding split barrel"/>
    <property type="match status" value="1"/>
</dbReference>